<evidence type="ECO:0000259" key="1">
    <source>
        <dbReference type="PROSITE" id="PS51819"/>
    </source>
</evidence>
<dbReference type="RefSeq" id="WP_114384363.1">
    <property type="nucleotide sequence ID" value="NZ_QPJD01000067.1"/>
</dbReference>
<organism evidence="2 3">
    <name type="scientific">Paenibacillus prosopidis</name>
    <dbReference type="NCBI Taxonomy" id="630520"/>
    <lineage>
        <taxon>Bacteria</taxon>
        <taxon>Bacillati</taxon>
        <taxon>Bacillota</taxon>
        <taxon>Bacilli</taxon>
        <taxon>Bacillales</taxon>
        <taxon>Paenibacillaceae</taxon>
        <taxon>Paenibacillus</taxon>
    </lineage>
</organism>
<dbReference type="InterPro" id="IPR004360">
    <property type="entry name" value="Glyas_Fos-R_dOase_dom"/>
</dbReference>
<dbReference type="InterPro" id="IPR037523">
    <property type="entry name" value="VOC_core"/>
</dbReference>
<sequence length="136" mass="15397">MQSMNNQHLQTANNVYIEGIQYTEIPVFDLEKAVDWYCGKLGAKLGLLNDELAFVDFSMGPSLFLVKTNDNTAATFKVNGQDHYTIGFRVKDIQGFHKFLSQLDTKVSPIVVEGHGSFFTFYDPFGNMFDVFQPPQ</sequence>
<evidence type="ECO:0000313" key="2">
    <source>
        <dbReference type="EMBL" id="RCW39228.1"/>
    </source>
</evidence>
<dbReference type="EMBL" id="QPJD01000067">
    <property type="protein sequence ID" value="RCW39228.1"/>
    <property type="molecule type" value="Genomic_DNA"/>
</dbReference>
<reference evidence="2 3" key="1">
    <citation type="submission" date="2018-07" db="EMBL/GenBank/DDBJ databases">
        <title>Genomic Encyclopedia of Type Strains, Phase III (KMG-III): the genomes of soil and plant-associated and newly described type strains.</title>
        <authorList>
            <person name="Whitman W."/>
        </authorList>
    </citation>
    <scope>NUCLEOTIDE SEQUENCE [LARGE SCALE GENOMIC DNA]</scope>
    <source>
        <strain evidence="2 3">CECT 7506</strain>
    </source>
</reference>
<keyword evidence="2" id="KW-0456">Lyase</keyword>
<dbReference type="PROSITE" id="PS51819">
    <property type="entry name" value="VOC"/>
    <property type="match status" value="1"/>
</dbReference>
<dbReference type="GO" id="GO:0051213">
    <property type="term" value="F:dioxygenase activity"/>
    <property type="evidence" value="ECO:0007669"/>
    <property type="project" value="UniProtKB-KW"/>
</dbReference>
<dbReference type="Gene3D" id="3.10.180.10">
    <property type="entry name" value="2,3-Dihydroxybiphenyl 1,2-Dioxygenase, domain 1"/>
    <property type="match status" value="1"/>
</dbReference>
<keyword evidence="2" id="KW-0560">Oxidoreductase</keyword>
<keyword evidence="2" id="KW-0223">Dioxygenase</keyword>
<gene>
    <name evidence="2" type="ORF">DFP97_1674</name>
</gene>
<accession>A0A368VDL0</accession>
<dbReference type="Pfam" id="PF00903">
    <property type="entry name" value="Glyoxalase"/>
    <property type="match status" value="1"/>
</dbReference>
<dbReference type="GO" id="GO:0016829">
    <property type="term" value="F:lyase activity"/>
    <property type="evidence" value="ECO:0007669"/>
    <property type="project" value="UniProtKB-KW"/>
</dbReference>
<keyword evidence="3" id="KW-1185">Reference proteome</keyword>
<dbReference type="CDD" id="cd06587">
    <property type="entry name" value="VOC"/>
    <property type="match status" value="1"/>
</dbReference>
<dbReference type="InterPro" id="IPR029068">
    <property type="entry name" value="Glyas_Bleomycin-R_OHBP_Dase"/>
</dbReference>
<dbReference type="SUPFAM" id="SSF54593">
    <property type="entry name" value="Glyoxalase/Bleomycin resistance protein/Dihydroxybiphenyl dioxygenase"/>
    <property type="match status" value="1"/>
</dbReference>
<dbReference type="AlphaFoldDB" id="A0A368VDL0"/>
<comment type="caution">
    <text evidence="2">The sequence shown here is derived from an EMBL/GenBank/DDBJ whole genome shotgun (WGS) entry which is preliminary data.</text>
</comment>
<name>A0A368VDL0_9BACL</name>
<protein>
    <submittedName>
        <fullName evidence="2">Catechol 2,3-dioxygenase-like lactoylglutathione lyase family enzyme</fullName>
    </submittedName>
</protein>
<evidence type="ECO:0000313" key="3">
    <source>
        <dbReference type="Proteomes" id="UP000252415"/>
    </source>
</evidence>
<proteinExistence type="predicted"/>
<dbReference type="OrthoDB" id="291991at2"/>
<feature type="domain" description="VOC" evidence="1">
    <location>
        <begin position="19"/>
        <end position="134"/>
    </location>
</feature>
<dbReference type="Proteomes" id="UP000252415">
    <property type="component" value="Unassembled WGS sequence"/>
</dbReference>